<keyword evidence="6 8" id="KW-1133">Transmembrane helix</keyword>
<proteinExistence type="predicted"/>
<dbReference type="Pfam" id="PF13231">
    <property type="entry name" value="PMT_2"/>
    <property type="match status" value="1"/>
</dbReference>
<feature type="transmembrane region" description="Helical" evidence="8">
    <location>
        <begin position="136"/>
        <end position="154"/>
    </location>
</feature>
<feature type="transmembrane region" description="Helical" evidence="8">
    <location>
        <begin position="231"/>
        <end position="248"/>
    </location>
</feature>
<keyword evidence="4" id="KW-0808">Transferase</keyword>
<feature type="transmembrane region" description="Helical" evidence="8">
    <location>
        <begin position="65"/>
        <end position="83"/>
    </location>
</feature>
<dbReference type="Proteomes" id="UP000178486">
    <property type="component" value="Unassembled WGS sequence"/>
</dbReference>
<dbReference type="GO" id="GO:0009103">
    <property type="term" value="P:lipopolysaccharide biosynthetic process"/>
    <property type="evidence" value="ECO:0007669"/>
    <property type="project" value="UniProtKB-ARBA"/>
</dbReference>
<keyword evidence="7 8" id="KW-0472">Membrane</keyword>
<comment type="subcellular location">
    <subcellularLocation>
        <location evidence="1">Cell membrane</location>
        <topology evidence="1">Multi-pass membrane protein</topology>
    </subcellularLocation>
</comment>
<name>A0A1F7JD57_9BACT</name>
<evidence type="ECO:0000256" key="2">
    <source>
        <dbReference type="ARBA" id="ARBA00022475"/>
    </source>
</evidence>
<evidence type="ECO:0000256" key="5">
    <source>
        <dbReference type="ARBA" id="ARBA00022692"/>
    </source>
</evidence>
<feature type="domain" description="Glycosyltransferase RgtA/B/C/D-like" evidence="9">
    <location>
        <begin position="2"/>
        <end position="149"/>
    </location>
</feature>
<evidence type="ECO:0000313" key="10">
    <source>
        <dbReference type="EMBL" id="OGK53553.1"/>
    </source>
</evidence>
<evidence type="ECO:0000256" key="3">
    <source>
        <dbReference type="ARBA" id="ARBA00022676"/>
    </source>
</evidence>
<feature type="transmembrane region" description="Helical" evidence="8">
    <location>
        <begin position="277"/>
        <end position="298"/>
    </location>
</feature>
<feature type="transmembrane region" description="Helical" evidence="8">
    <location>
        <begin position="92"/>
        <end position="124"/>
    </location>
</feature>
<feature type="non-terminal residue" evidence="10">
    <location>
        <position position="1"/>
    </location>
</feature>
<dbReference type="GO" id="GO:0016763">
    <property type="term" value="F:pentosyltransferase activity"/>
    <property type="evidence" value="ECO:0007669"/>
    <property type="project" value="TreeGrafter"/>
</dbReference>
<gene>
    <name evidence="10" type="ORF">A3B56_00335</name>
</gene>
<feature type="transmembrane region" description="Helical" evidence="8">
    <location>
        <begin position="310"/>
        <end position="331"/>
    </location>
</feature>
<keyword evidence="5 8" id="KW-0812">Transmembrane</keyword>
<evidence type="ECO:0000256" key="8">
    <source>
        <dbReference type="SAM" id="Phobius"/>
    </source>
</evidence>
<dbReference type="InterPro" id="IPR038731">
    <property type="entry name" value="RgtA/B/C-like"/>
</dbReference>
<comment type="caution">
    <text evidence="10">The sequence shown here is derived from an EMBL/GenBank/DDBJ whole genome shotgun (WGS) entry which is preliminary data.</text>
</comment>
<evidence type="ECO:0000313" key="11">
    <source>
        <dbReference type="Proteomes" id="UP000178486"/>
    </source>
</evidence>
<dbReference type="EMBL" id="MGAU01000060">
    <property type="protein sequence ID" value="OGK53553.1"/>
    <property type="molecule type" value="Genomic_DNA"/>
</dbReference>
<dbReference type="AlphaFoldDB" id="A0A1F7JD57"/>
<keyword evidence="3" id="KW-0328">Glycosyltransferase</keyword>
<organism evidence="10 11">
    <name type="scientific">Candidatus Roizmanbacteria bacterium RIFCSPLOWO2_01_FULL_45_11</name>
    <dbReference type="NCBI Taxonomy" id="1802070"/>
    <lineage>
        <taxon>Bacteria</taxon>
        <taxon>Candidatus Roizmaniibacteriota</taxon>
    </lineage>
</organism>
<protein>
    <recommendedName>
        <fullName evidence="9">Glycosyltransferase RgtA/B/C/D-like domain-containing protein</fullName>
    </recommendedName>
</protein>
<evidence type="ECO:0000256" key="4">
    <source>
        <dbReference type="ARBA" id="ARBA00022679"/>
    </source>
</evidence>
<feature type="transmembrane region" description="Helical" evidence="8">
    <location>
        <begin position="255"/>
        <end position="271"/>
    </location>
</feature>
<keyword evidence="2" id="KW-1003">Cell membrane</keyword>
<accession>A0A1F7JD57</accession>
<evidence type="ECO:0000256" key="1">
    <source>
        <dbReference type="ARBA" id="ARBA00004651"/>
    </source>
</evidence>
<dbReference type="PANTHER" id="PTHR33908:SF11">
    <property type="entry name" value="MEMBRANE PROTEIN"/>
    <property type="match status" value="1"/>
</dbReference>
<evidence type="ECO:0000259" key="9">
    <source>
        <dbReference type="Pfam" id="PF13231"/>
    </source>
</evidence>
<dbReference type="PANTHER" id="PTHR33908">
    <property type="entry name" value="MANNOSYLTRANSFERASE YKCB-RELATED"/>
    <property type="match status" value="1"/>
</dbReference>
<sequence>VALSEALFGLNEFGIRFPSALFGTLTVLVLYLLTKEYIKKQSAAPLLVAGIAAINPWMISFSRQVFESNASMFFVVTGIYFLFRYTRVKSSIIFAAICFAISIYFYLAARVISPILILTCVIVYRKELITHWKETIAAIVVGVCVIAPLIPVMLSHEGFSRFNQVALTSDPRYYERVERYVSYHRDFPVPQLARVLFSPKKALVDEFLVNYLRNISPVFLFYNGAGLHGLLYYWEIIPIIAGIFYTVRSKSSHKWLILMWLIAYPIASSMTKDQPNALRSLVGAPVFSILSGTGLYYLFNQVSKKSYSNLFRWAVSGITVVSLWYFFYIYFYRQPEVRAHDFGDGHKQMVSYIVKRSSEFETIWVTGDYWRPYIHYLFHAKIDPVFYQASGSMDRIGNVVFARAEWDFGGARLGTDTLHELALGTTLFILSDREYRMRVERGETFRQATPIDGLYSKHEFRAVEL</sequence>
<dbReference type="InterPro" id="IPR050297">
    <property type="entry name" value="LipidA_mod_glycosyltrf_83"/>
</dbReference>
<feature type="transmembrane region" description="Helical" evidence="8">
    <location>
        <begin position="13"/>
        <end position="33"/>
    </location>
</feature>
<evidence type="ECO:0000256" key="7">
    <source>
        <dbReference type="ARBA" id="ARBA00023136"/>
    </source>
</evidence>
<dbReference type="GO" id="GO:0005886">
    <property type="term" value="C:plasma membrane"/>
    <property type="evidence" value="ECO:0007669"/>
    <property type="project" value="UniProtKB-SubCell"/>
</dbReference>
<reference evidence="10 11" key="1">
    <citation type="journal article" date="2016" name="Nat. Commun.">
        <title>Thousands of microbial genomes shed light on interconnected biogeochemical processes in an aquifer system.</title>
        <authorList>
            <person name="Anantharaman K."/>
            <person name="Brown C.T."/>
            <person name="Hug L.A."/>
            <person name="Sharon I."/>
            <person name="Castelle C.J."/>
            <person name="Probst A.J."/>
            <person name="Thomas B.C."/>
            <person name="Singh A."/>
            <person name="Wilkins M.J."/>
            <person name="Karaoz U."/>
            <person name="Brodie E.L."/>
            <person name="Williams K.H."/>
            <person name="Hubbard S.S."/>
            <person name="Banfield J.F."/>
        </authorList>
    </citation>
    <scope>NUCLEOTIDE SEQUENCE [LARGE SCALE GENOMIC DNA]</scope>
</reference>
<evidence type="ECO:0000256" key="6">
    <source>
        <dbReference type="ARBA" id="ARBA00022989"/>
    </source>
</evidence>